<feature type="chain" id="PRO_5026057901" evidence="5">
    <location>
        <begin position="21"/>
        <end position="568"/>
    </location>
</feature>
<evidence type="ECO:0000256" key="1">
    <source>
        <dbReference type="ARBA" id="ARBA00010609"/>
    </source>
</evidence>
<dbReference type="GO" id="GO:0005507">
    <property type="term" value="F:copper ion binding"/>
    <property type="evidence" value="ECO:0007669"/>
    <property type="project" value="InterPro"/>
</dbReference>
<evidence type="ECO:0000256" key="2">
    <source>
        <dbReference type="ARBA" id="ARBA00022723"/>
    </source>
</evidence>
<dbReference type="InterPro" id="IPR011707">
    <property type="entry name" value="Cu-oxidase-like_N"/>
</dbReference>
<keyword evidence="2" id="KW-0479">Metal-binding</keyword>
<dbReference type="InterPro" id="IPR008972">
    <property type="entry name" value="Cupredoxin"/>
</dbReference>
<dbReference type="InterPro" id="IPR033138">
    <property type="entry name" value="Cu_oxidase_CS"/>
</dbReference>
<dbReference type="CDD" id="cd13884">
    <property type="entry name" value="CuRO_2_tcLCC_insect_like"/>
    <property type="match status" value="1"/>
</dbReference>
<feature type="domain" description="Plastocyanin-like" evidence="8">
    <location>
        <begin position="101"/>
        <end position="186"/>
    </location>
</feature>
<evidence type="ECO:0000259" key="7">
    <source>
        <dbReference type="Pfam" id="PF07731"/>
    </source>
</evidence>
<evidence type="ECO:0000313" key="10">
    <source>
        <dbReference type="Proteomes" id="UP000479190"/>
    </source>
</evidence>
<dbReference type="Pfam" id="PF07732">
    <property type="entry name" value="Cu-oxidase_3"/>
    <property type="match status" value="1"/>
</dbReference>
<keyword evidence="3" id="KW-0560">Oxidoreductase</keyword>
<dbReference type="CDD" id="cd13905">
    <property type="entry name" value="CuRO_3_tcLLC2_insect_like"/>
    <property type="match status" value="1"/>
</dbReference>
<evidence type="ECO:0000259" key="8">
    <source>
        <dbReference type="Pfam" id="PF07732"/>
    </source>
</evidence>
<accession>A0A6H5IDA4</accession>
<evidence type="ECO:0000256" key="5">
    <source>
        <dbReference type="SAM" id="SignalP"/>
    </source>
</evidence>
<dbReference type="InterPro" id="IPR045087">
    <property type="entry name" value="Cu-oxidase_fam"/>
</dbReference>
<dbReference type="GO" id="GO:0016491">
    <property type="term" value="F:oxidoreductase activity"/>
    <property type="evidence" value="ECO:0007669"/>
    <property type="project" value="UniProtKB-KW"/>
</dbReference>
<dbReference type="FunFam" id="2.60.40.420:FF:000045">
    <property type="entry name" value="Laccase 2"/>
    <property type="match status" value="1"/>
</dbReference>
<proteinExistence type="inferred from homology"/>
<feature type="signal peptide" evidence="5">
    <location>
        <begin position="1"/>
        <end position="20"/>
    </location>
</feature>
<dbReference type="PROSITE" id="PS00079">
    <property type="entry name" value="MULTICOPPER_OXIDASE1"/>
    <property type="match status" value="2"/>
</dbReference>
<dbReference type="PANTHER" id="PTHR11709:SF394">
    <property type="entry name" value="FI03373P-RELATED"/>
    <property type="match status" value="1"/>
</dbReference>
<name>A0A6H5IDA4_9HYME</name>
<dbReference type="EMBL" id="CADCXV010000690">
    <property type="protein sequence ID" value="CAB0032833.1"/>
    <property type="molecule type" value="Genomic_DNA"/>
</dbReference>
<protein>
    <submittedName>
        <fullName evidence="9">Uncharacterized protein</fullName>
    </submittedName>
</protein>
<gene>
    <name evidence="9" type="ORF">TBRA_LOCUS4759</name>
</gene>
<dbReference type="GO" id="GO:0005886">
    <property type="term" value="C:plasma membrane"/>
    <property type="evidence" value="ECO:0007669"/>
    <property type="project" value="TreeGrafter"/>
</dbReference>
<feature type="domain" description="Plastocyanin-like" evidence="6">
    <location>
        <begin position="205"/>
        <end position="358"/>
    </location>
</feature>
<dbReference type="InterPro" id="IPR001117">
    <property type="entry name" value="Cu-oxidase_2nd"/>
</dbReference>
<keyword evidence="5" id="KW-0732">Signal</keyword>
<dbReference type="InterPro" id="IPR002355">
    <property type="entry name" value="Cu_oxidase_Cu_BS"/>
</dbReference>
<dbReference type="GO" id="GO:0006826">
    <property type="term" value="P:iron ion transport"/>
    <property type="evidence" value="ECO:0007669"/>
    <property type="project" value="TreeGrafter"/>
</dbReference>
<dbReference type="AlphaFoldDB" id="A0A6H5IDA4"/>
<comment type="similarity">
    <text evidence="1">Belongs to the multicopper oxidase family.</text>
</comment>
<evidence type="ECO:0000256" key="3">
    <source>
        <dbReference type="ARBA" id="ARBA00023002"/>
    </source>
</evidence>
<dbReference type="Pfam" id="PF07731">
    <property type="entry name" value="Cu-oxidase_2"/>
    <property type="match status" value="1"/>
</dbReference>
<feature type="domain" description="Plastocyanin-like" evidence="7">
    <location>
        <begin position="413"/>
        <end position="547"/>
    </location>
</feature>
<reference evidence="9 10" key="1">
    <citation type="submission" date="2020-02" db="EMBL/GenBank/DDBJ databases">
        <authorList>
            <person name="Ferguson B K."/>
        </authorList>
    </citation>
    <scope>NUCLEOTIDE SEQUENCE [LARGE SCALE GENOMIC DNA]</scope>
</reference>
<evidence type="ECO:0000256" key="4">
    <source>
        <dbReference type="ARBA" id="ARBA00023008"/>
    </source>
</evidence>
<dbReference type="Pfam" id="PF00394">
    <property type="entry name" value="Cu-oxidase"/>
    <property type="match status" value="1"/>
</dbReference>
<sequence length="568" mass="65077">MIVKNCLLFIWSFTLAITKAVLNFEDENFFSGTADLYDWSKHPCNRQCREGDAPRICRYVFVVEQYSTMSKACYNCPNNMADCLRSHCLPGDGNQKMVYTACHNDMIVVEVRNTMMSESTTIHWHGFKQKHTPYMDGVPFVTQCPIQPGETFQYIFNASQPGTYFWHSHIGTQRSDGLFGPLIILPYPSTNIHRSMYDVDVHRMIINDWMVPDGATALIKTYHQIADVIPTTIIINGLGRVEQRVQGNRRPSVLTAAFAVEKGKRYRFRLIDAGAEDCPIEMPCAIEMSIDQHPLQVISLDANDIEPIEVDAITLFPGERIDFVINPDKPINNYWIRYKGHGACAGLHQVTLLRYKGADNSTLYDPLSYKQKLDDKNIRYRAGSLQMNNINFMLPPFPVLSQPDMIEPKTFCNATWNLPKADCIKEQCSCTNLLRVDLNRVVELILVDEGQYEALNHAMHLHGFYFRVVAEEQLEGRVTIDRIKQLDRQGKIKRNLDRPPLKDTMKAPSNGFIIVRFFSDNPGYWFFHCHYEHHTSNGMALLFKVGEHSDFPPVPKNFPKCGWLSSSK</sequence>
<dbReference type="PROSITE" id="PS00080">
    <property type="entry name" value="MULTICOPPER_OXIDASE2"/>
    <property type="match status" value="1"/>
</dbReference>
<dbReference type="InterPro" id="IPR011706">
    <property type="entry name" value="Cu-oxidase_C"/>
</dbReference>
<keyword evidence="4" id="KW-0186">Copper</keyword>
<evidence type="ECO:0000313" key="9">
    <source>
        <dbReference type="EMBL" id="CAB0032833.1"/>
    </source>
</evidence>
<dbReference type="SUPFAM" id="SSF49503">
    <property type="entry name" value="Cupredoxins"/>
    <property type="match status" value="3"/>
</dbReference>
<organism evidence="9 10">
    <name type="scientific">Trichogramma brassicae</name>
    <dbReference type="NCBI Taxonomy" id="86971"/>
    <lineage>
        <taxon>Eukaryota</taxon>
        <taxon>Metazoa</taxon>
        <taxon>Ecdysozoa</taxon>
        <taxon>Arthropoda</taxon>
        <taxon>Hexapoda</taxon>
        <taxon>Insecta</taxon>
        <taxon>Pterygota</taxon>
        <taxon>Neoptera</taxon>
        <taxon>Endopterygota</taxon>
        <taxon>Hymenoptera</taxon>
        <taxon>Apocrita</taxon>
        <taxon>Proctotrupomorpha</taxon>
        <taxon>Chalcidoidea</taxon>
        <taxon>Trichogrammatidae</taxon>
        <taxon>Trichogramma</taxon>
    </lineage>
</organism>
<dbReference type="Proteomes" id="UP000479190">
    <property type="component" value="Unassembled WGS sequence"/>
</dbReference>
<evidence type="ECO:0000259" key="6">
    <source>
        <dbReference type="Pfam" id="PF00394"/>
    </source>
</evidence>
<dbReference type="Gene3D" id="2.60.40.420">
    <property type="entry name" value="Cupredoxins - blue copper proteins"/>
    <property type="match status" value="3"/>
</dbReference>
<dbReference type="CDD" id="cd13858">
    <property type="entry name" value="CuRO_1_tcLCC2_insect_like"/>
    <property type="match status" value="1"/>
</dbReference>
<dbReference type="PANTHER" id="PTHR11709">
    <property type="entry name" value="MULTI-COPPER OXIDASE"/>
    <property type="match status" value="1"/>
</dbReference>
<dbReference type="OrthoDB" id="2121828at2759"/>
<keyword evidence="10" id="KW-1185">Reference proteome</keyword>